<accession>A0ABU0GVI3</accession>
<evidence type="ECO:0000259" key="1">
    <source>
        <dbReference type="SMART" id="SM00966"/>
    </source>
</evidence>
<dbReference type="Proteomes" id="UP001241988">
    <property type="component" value="Unassembled WGS sequence"/>
</dbReference>
<dbReference type="SUPFAM" id="SSF89447">
    <property type="entry name" value="AbrB/MazE/MraZ-like"/>
    <property type="match status" value="1"/>
</dbReference>
<dbReference type="InterPro" id="IPR007159">
    <property type="entry name" value="SpoVT-AbrB_dom"/>
</dbReference>
<dbReference type="Gene3D" id="2.10.260.10">
    <property type="match status" value="1"/>
</dbReference>
<evidence type="ECO:0000313" key="3">
    <source>
        <dbReference type="Proteomes" id="UP001241988"/>
    </source>
</evidence>
<dbReference type="RefSeq" id="WP_308786741.1">
    <property type="nucleotide sequence ID" value="NZ_JAUSWB010000003.1"/>
</dbReference>
<gene>
    <name evidence="2" type="ORF">QOZ98_001398</name>
</gene>
<protein>
    <submittedName>
        <fullName evidence="2">Antitoxin MazE</fullName>
    </submittedName>
</protein>
<proteinExistence type="predicted"/>
<comment type="caution">
    <text evidence="2">The sequence shown here is derived from an EMBL/GenBank/DDBJ whole genome shotgun (WGS) entry which is preliminary data.</text>
</comment>
<dbReference type="SMART" id="SM00966">
    <property type="entry name" value="SpoVT_AbrB"/>
    <property type="match status" value="1"/>
</dbReference>
<dbReference type="InterPro" id="IPR037914">
    <property type="entry name" value="SpoVT-AbrB_sf"/>
</dbReference>
<organism evidence="2 3">
    <name type="scientific">Planomicrobium stackebrandtii</name>
    <dbReference type="NCBI Taxonomy" id="253160"/>
    <lineage>
        <taxon>Bacteria</taxon>
        <taxon>Bacillati</taxon>
        <taxon>Bacillota</taxon>
        <taxon>Bacilli</taxon>
        <taxon>Bacillales</taxon>
        <taxon>Caryophanaceae</taxon>
        <taxon>Planomicrobium</taxon>
    </lineage>
</organism>
<name>A0ABU0GVI3_9BACL</name>
<evidence type="ECO:0000313" key="2">
    <source>
        <dbReference type="EMBL" id="MDQ0428572.1"/>
    </source>
</evidence>
<dbReference type="EMBL" id="JAUSWB010000003">
    <property type="protein sequence ID" value="MDQ0428572.1"/>
    <property type="molecule type" value="Genomic_DNA"/>
</dbReference>
<feature type="domain" description="SpoVT-AbrB" evidence="1">
    <location>
        <begin position="13"/>
        <end position="59"/>
    </location>
</feature>
<sequence>MAKVVDHQQAIVKKWGNNLGVRFNASIIDKTTIEVDTKVDISVLDNGTIMIKPLKKRKSLNEIIEGLTSDNQGEELIKGTVGEEL</sequence>
<keyword evidence="3" id="KW-1185">Reference proteome</keyword>
<reference evidence="2 3" key="1">
    <citation type="submission" date="2023-07" db="EMBL/GenBank/DDBJ databases">
        <title>Genomic Encyclopedia of Type Strains, Phase IV (KMG-IV): sequencing the most valuable type-strain genomes for metagenomic binning, comparative biology and taxonomic classification.</title>
        <authorList>
            <person name="Goeker M."/>
        </authorList>
    </citation>
    <scope>NUCLEOTIDE SEQUENCE [LARGE SCALE GENOMIC DNA]</scope>
    <source>
        <strain evidence="2 3">DSM 16419</strain>
    </source>
</reference>